<evidence type="ECO:0000313" key="2">
    <source>
        <dbReference type="Proteomes" id="UP000683511"/>
    </source>
</evidence>
<reference evidence="1" key="1">
    <citation type="submission" date="2017-04" db="EMBL/GenBank/DDBJ databases">
        <title>Genome deletions in a multicellular cyanobacterial endosymbiont for morphological adaptation in marine diatoms.</title>
        <authorList>
            <person name="Wang Y."/>
            <person name="Gao H."/>
            <person name="Li R."/>
            <person name="Xu X."/>
        </authorList>
    </citation>
    <scope>NUCLEOTIDE SEQUENCE</scope>
    <source>
        <strain evidence="1">FACHB 800</strain>
    </source>
</reference>
<dbReference type="Proteomes" id="UP000683511">
    <property type="component" value="Chromosome"/>
</dbReference>
<proteinExistence type="predicted"/>
<keyword evidence="2" id="KW-1185">Reference proteome</keyword>
<dbReference type="AlphaFoldDB" id="A0A975T9J9"/>
<dbReference type="EMBL" id="CP021056">
    <property type="protein sequence ID" value="QXE24625.1"/>
    <property type="molecule type" value="Genomic_DNA"/>
</dbReference>
<organism evidence="1 2">
    <name type="scientific">Richelia sinica FACHB-800</name>
    <dbReference type="NCBI Taxonomy" id="1357546"/>
    <lineage>
        <taxon>Bacteria</taxon>
        <taxon>Bacillati</taxon>
        <taxon>Cyanobacteriota</taxon>
        <taxon>Cyanophyceae</taxon>
        <taxon>Nostocales</taxon>
        <taxon>Nostocaceae</taxon>
        <taxon>Richelia</taxon>
    </lineage>
</organism>
<accession>A0A975T9J9</accession>
<gene>
    <name evidence="1" type="ORF">B6N60_03331</name>
</gene>
<protein>
    <submittedName>
        <fullName evidence="1">Uncharacterized protein</fullName>
    </submittedName>
</protein>
<sequence>MKTYGSFTKVPEISIFLGNLSEFLDISSLFLSIKVD</sequence>
<dbReference type="KEGG" id="rsin:B6N60_03331"/>
<evidence type="ECO:0000313" key="1">
    <source>
        <dbReference type="EMBL" id="QXE24625.1"/>
    </source>
</evidence>
<name>A0A975T9J9_9NOST</name>